<evidence type="ECO:0000256" key="1">
    <source>
        <dbReference type="ARBA" id="ARBA00004286"/>
    </source>
</evidence>
<evidence type="ECO:0000259" key="8">
    <source>
        <dbReference type="PROSITE" id="PS50868"/>
    </source>
</evidence>
<keyword evidence="2" id="KW-0158">Chromosome</keyword>
<dbReference type="PANTHER" id="PTHR22884">
    <property type="entry name" value="SET DOMAIN PROTEINS"/>
    <property type="match status" value="1"/>
</dbReference>
<dbReference type="EMBL" id="MPIN01000002">
    <property type="protein sequence ID" value="OJH40612.1"/>
    <property type="molecule type" value="Genomic_DNA"/>
</dbReference>
<sequence length="220" mass="24280">MPAPSPKKPTSRKPSLPAVQPFELRPSSIQGRGAFATRSIKKGERIIEYLGERISQEEADERYDDSAMARHHTFLFSVDDDTVIDAAREGNDARFINHSCAPNCQAFLEDERIYIYALRDIAVGEELSYDYGYERTEDMGPEEEALYVCRCGAPNCRGTILAPLKKEEPKKKASAKKSSKKTSSSKKKSSKKAPSKAGSKRASTARSGRGGKGRTRSARG</sequence>
<dbReference type="InterPro" id="IPR050777">
    <property type="entry name" value="SET2_Histone-Lys_MeTrsfase"/>
</dbReference>
<dbReference type="GO" id="GO:0005694">
    <property type="term" value="C:chromosome"/>
    <property type="evidence" value="ECO:0007669"/>
    <property type="project" value="UniProtKB-SubCell"/>
</dbReference>
<feature type="compositionally biased region" description="Low complexity" evidence="6">
    <location>
        <begin position="195"/>
        <end position="207"/>
    </location>
</feature>
<evidence type="ECO:0000256" key="4">
    <source>
        <dbReference type="ARBA" id="ARBA00022679"/>
    </source>
</evidence>
<feature type="compositionally biased region" description="Basic residues" evidence="6">
    <location>
        <begin position="209"/>
        <end position="220"/>
    </location>
</feature>
<reference evidence="9 10" key="2">
    <citation type="submission" date="2016-12" db="EMBL/GenBank/DDBJ databases">
        <title>Draft Genome Sequence of Cystobacter ferrugineus Strain Cbfe23.</title>
        <authorList>
            <person name="Akbar S."/>
            <person name="Dowd S.E."/>
            <person name="Stevens D.C."/>
        </authorList>
    </citation>
    <scope>NUCLEOTIDE SEQUENCE [LARGE SCALE GENOMIC DNA]</scope>
    <source>
        <strain evidence="9 10">Cbfe23</strain>
    </source>
</reference>
<dbReference type="Pfam" id="PF00856">
    <property type="entry name" value="SET"/>
    <property type="match status" value="1"/>
</dbReference>
<feature type="region of interest" description="Disordered" evidence="6">
    <location>
        <begin position="1"/>
        <end position="23"/>
    </location>
</feature>
<keyword evidence="4 9" id="KW-0808">Transferase</keyword>
<accession>A0A1L9BEC0</accession>
<dbReference type="SMART" id="SM00317">
    <property type="entry name" value="SET"/>
    <property type="match status" value="1"/>
</dbReference>
<dbReference type="InterPro" id="IPR001214">
    <property type="entry name" value="SET_dom"/>
</dbReference>
<evidence type="ECO:0000313" key="9">
    <source>
        <dbReference type="EMBL" id="OJH40612.1"/>
    </source>
</evidence>
<dbReference type="PROSITE" id="PS50280">
    <property type="entry name" value="SET"/>
    <property type="match status" value="1"/>
</dbReference>
<keyword evidence="10" id="KW-1185">Reference proteome</keyword>
<feature type="region of interest" description="Disordered" evidence="6">
    <location>
        <begin position="163"/>
        <end position="220"/>
    </location>
</feature>
<evidence type="ECO:0000256" key="2">
    <source>
        <dbReference type="ARBA" id="ARBA00022454"/>
    </source>
</evidence>
<dbReference type="GO" id="GO:0008168">
    <property type="term" value="F:methyltransferase activity"/>
    <property type="evidence" value="ECO:0007669"/>
    <property type="project" value="UniProtKB-KW"/>
</dbReference>
<dbReference type="RefSeq" id="WP_071897054.1">
    <property type="nucleotide sequence ID" value="NZ_MPIN01000002.1"/>
</dbReference>
<feature type="compositionally biased region" description="Basic residues" evidence="6">
    <location>
        <begin position="172"/>
        <end position="194"/>
    </location>
</feature>
<dbReference type="PROSITE" id="PS50868">
    <property type="entry name" value="POST_SET"/>
    <property type="match status" value="1"/>
</dbReference>
<evidence type="ECO:0000256" key="6">
    <source>
        <dbReference type="SAM" id="MobiDB-lite"/>
    </source>
</evidence>
<gene>
    <name evidence="9" type="ORF">BON30_06560</name>
</gene>
<dbReference type="InterPro" id="IPR003616">
    <property type="entry name" value="Post-SET_dom"/>
</dbReference>
<evidence type="ECO:0000256" key="3">
    <source>
        <dbReference type="ARBA" id="ARBA00022603"/>
    </source>
</evidence>
<evidence type="ECO:0000259" key="7">
    <source>
        <dbReference type="PROSITE" id="PS50280"/>
    </source>
</evidence>
<evidence type="ECO:0000256" key="5">
    <source>
        <dbReference type="ARBA" id="ARBA00022691"/>
    </source>
</evidence>
<keyword evidence="3 9" id="KW-0489">Methyltransferase</keyword>
<dbReference type="Gene3D" id="2.170.270.10">
    <property type="entry name" value="SET domain"/>
    <property type="match status" value="1"/>
</dbReference>
<dbReference type="SUPFAM" id="SSF82199">
    <property type="entry name" value="SET domain"/>
    <property type="match status" value="1"/>
</dbReference>
<feature type="domain" description="Post-SET" evidence="8">
    <location>
        <begin position="145"/>
        <end position="161"/>
    </location>
</feature>
<comment type="caution">
    <text evidence="9">The sequence shown here is derived from an EMBL/GenBank/DDBJ whole genome shotgun (WGS) entry which is preliminary data.</text>
</comment>
<proteinExistence type="predicted"/>
<evidence type="ECO:0000313" key="10">
    <source>
        <dbReference type="Proteomes" id="UP000182229"/>
    </source>
</evidence>
<feature type="domain" description="SET" evidence="7">
    <location>
        <begin position="20"/>
        <end position="132"/>
    </location>
</feature>
<dbReference type="STRING" id="83449.BON30_06560"/>
<dbReference type="InterPro" id="IPR046341">
    <property type="entry name" value="SET_dom_sf"/>
</dbReference>
<dbReference type="Proteomes" id="UP000182229">
    <property type="component" value="Unassembled WGS sequence"/>
</dbReference>
<keyword evidence="5" id="KW-0949">S-adenosyl-L-methionine</keyword>
<dbReference type="GO" id="GO:0032259">
    <property type="term" value="P:methylation"/>
    <property type="evidence" value="ECO:0007669"/>
    <property type="project" value="UniProtKB-KW"/>
</dbReference>
<dbReference type="AlphaFoldDB" id="A0A1L9BEC0"/>
<name>A0A1L9BEC0_9BACT</name>
<protein>
    <submittedName>
        <fullName evidence="9">SET domain-containing protein-lysine N-methyltransferase</fullName>
    </submittedName>
</protein>
<organism evidence="9 10">
    <name type="scientific">Cystobacter ferrugineus</name>
    <dbReference type="NCBI Taxonomy" id="83449"/>
    <lineage>
        <taxon>Bacteria</taxon>
        <taxon>Pseudomonadati</taxon>
        <taxon>Myxococcota</taxon>
        <taxon>Myxococcia</taxon>
        <taxon>Myxococcales</taxon>
        <taxon>Cystobacterineae</taxon>
        <taxon>Archangiaceae</taxon>
        <taxon>Cystobacter</taxon>
    </lineage>
</organism>
<comment type="subcellular location">
    <subcellularLocation>
        <location evidence="1">Chromosome</location>
    </subcellularLocation>
</comment>
<dbReference type="OrthoDB" id="9790349at2"/>
<reference evidence="10" key="1">
    <citation type="submission" date="2016-11" db="EMBL/GenBank/DDBJ databases">
        <authorList>
            <person name="Shukria A."/>
            <person name="Stevens D.C."/>
        </authorList>
    </citation>
    <scope>NUCLEOTIDE SEQUENCE [LARGE SCALE GENOMIC DNA]</scope>
    <source>
        <strain evidence="10">Cbfe23</strain>
    </source>
</reference>